<keyword evidence="3" id="KW-1003">Cell membrane</keyword>
<evidence type="ECO:0000256" key="4">
    <source>
        <dbReference type="ARBA" id="ARBA00022519"/>
    </source>
</evidence>
<dbReference type="SUPFAM" id="SSF161098">
    <property type="entry name" value="MetI-like"/>
    <property type="match status" value="1"/>
</dbReference>
<evidence type="ECO:0000256" key="3">
    <source>
        <dbReference type="ARBA" id="ARBA00022475"/>
    </source>
</evidence>
<keyword evidence="2 8" id="KW-0813">Transport</keyword>
<dbReference type="AlphaFoldDB" id="A0A252F3S0"/>
<sequence length="264" mass="29549">MRETGKKRGSSELLWVIGIYLLFPLLLTFIYSLFTEWITILPKGFTLNAYLELFRDSYFWSCVGRTVLISVVPIVICTIVVLLAMYVVVVYLPKLDSIMKVICTIPYAIQGVILPISVLGLYVNAPEPFSNRVFMLVCTYCIVVLPYIYQGVRNNLNAVHAPRLLEAAQMLGAGRFYAFWNIILPNIASGVMVSAMLALSIVFGDFVIINTLAGNYFPTGQMYLYAVMKQSGQKASAVIVLLFIVTLLISLAVFGLQKDKKKER</sequence>
<comment type="similarity">
    <text evidence="8">Belongs to the binding-protein-dependent transport system permease family.</text>
</comment>
<dbReference type="EMBL" id="NHOC01000007">
    <property type="protein sequence ID" value="OUM20270.1"/>
    <property type="molecule type" value="Genomic_DNA"/>
</dbReference>
<feature type="transmembrane region" description="Helical" evidence="8">
    <location>
        <begin position="191"/>
        <end position="217"/>
    </location>
</feature>
<dbReference type="Pfam" id="PF00528">
    <property type="entry name" value="BPD_transp_1"/>
    <property type="match status" value="1"/>
</dbReference>
<gene>
    <name evidence="10" type="ORF">CBW42_09515</name>
</gene>
<proteinExistence type="inferred from homology"/>
<feature type="transmembrane region" description="Helical" evidence="8">
    <location>
        <begin position="67"/>
        <end position="92"/>
    </location>
</feature>
<feature type="domain" description="ABC transmembrane type-1" evidence="9">
    <location>
        <begin position="63"/>
        <end position="253"/>
    </location>
</feature>
<evidence type="ECO:0000256" key="8">
    <source>
        <dbReference type="RuleBase" id="RU363032"/>
    </source>
</evidence>
<keyword evidence="7 8" id="KW-0472">Membrane</keyword>
<dbReference type="RefSeq" id="WP_087020508.1">
    <property type="nucleotide sequence ID" value="NZ_NHOC01000007.1"/>
</dbReference>
<dbReference type="PROSITE" id="PS50928">
    <property type="entry name" value="ABC_TM1"/>
    <property type="match status" value="1"/>
</dbReference>
<evidence type="ECO:0000313" key="11">
    <source>
        <dbReference type="Proteomes" id="UP000194903"/>
    </source>
</evidence>
<dbReference type="InterPro" id="IPR000515">
    <property type="entry name" value="MetI-like"/>
</dbReference>
<dbReference type="GO" id="GO:0005886">
    <property type="term" value="C:plasma membrane"/>
    <property type="evidence" value="ECO:0007669"/>
    <property type="project" value="UniProtKB-SubCell"/>
</dbReference>
<keyword evidence="11" id="KW-1185">Reference proteome</keyword>
<keyword evidence="5 8" id="KW-0812">Transmembrane</keyword>
<evidence type="ECO:0000259" key="9">
    <source>
        <dbReference type="PROSITE" id="PS50928"/>
    </source>
</evidence>
<feature type="transmembrane region" description="Helical" evidence="8">
    <location>
        <begin position="12"/>
        <end position="34"/>
    </location>
</feature>
<dbReference type="InterPro" id="IPR035906">
    <property type="entry name" value="MetI-like_sf"/>
</dbReference>
<feature type="transmembrane region" description="Helical" evidence="8">
    <location>
        <begin position="129"/>
        <end position="149"/>
    </location>
</feature>
<organism evidence="10 11">
    <name type="scientific">Butyricicoccus porcorum</name>
    <dbReference type="NCBI Taxonomy" id="1945634"/>
    <lineage>
        <taxon>Bacteria</taxon>
        <taxon>Bacillati</taxon>
        <taxon>Bacillota</taxon>
        <taxon>Clostridia</taxon>
        <taxon>Eubacteriales</taxon>
        <taxon>Butyricicoccaceae</taxon>
        <taxon>Butyricicoccus</taxon>
    </lineage>
</organism>
<dbReference type="PANTHER" id="PTHR43357">
    <property type="entry name" value="INNER MEMBRANE ABC TRANSPORTER PERMEASE PROTEIN YDCV"/>
    <property type="match status" value="1"/>
</dbReference>
<keyword evidence="4" id="KW-0997">Cell inner membrane</keyword>
<dbReference type="Gene3D" id="1.10.3720.10">
    <property type="entry name" value="MetI-like"/>
    <property type="match status" value="1"/>
</dbReference>
<keyword evidence="6 8" id="KW-1133">Transmembrane helix</keyword>
<protein>
    <submittedName>
        <fullName evidence="10">Spermidine/putrescine ABC transporter</fullName>
    </submittedName>
</protein>
<dbReference type="CDD" id="cd06261">
    <property type="entry name" value="TM_PBP2"/>
    <property type="match status" value="1"/>
</dbReference>
<comment type="caution">
    <text evidence="10">The sequence shown here is derived from an EMBL/GenBank/DDBJ whole genome shotgun (WGS) entry which is preliminary data.</text>
</comment>
<dbReference type="GO" id="GO:0055085">
    <property type="term" value="P:transmembrane transport"/>
    <property type="evidence" value="ECO:0007669"/>
    <property type="project" value="InterPro"/>
</dbReference>
<evidence type="ECO:0000313" key="10">
    <source>
        <dbReference type="EMBL" id="OUM20270.1"/>
    </source>
</evidence>
<reference evidence="10 11" key="1">
    <citation type="submission" date="2017-05" db="EMBL/GenBank/DDBJ databases">
        <title>Butyricicoccus porcorum sp. nov. a butyrate-producing bacterium from the swine intestinal tract.</title>
        <authorList>
            <person name="Trachsel J."/>
            <person name="Humphrey S."/>
            <person name="Allen H.K."/>
        </authorList>
    </citation>
    <scope>NUCLEOTIDE SEQUENCE [LARGE SCALE GENOMIC DNA]</scope>
    <source>
        <strain evidence="10">BB10</strain>
    </source>
</reference>
<dbReference type="PANTHER" id="PTHR43357:SF4">
    <property type="entry name" value="INNER MEMBRANE ABC TRANSPORTER PERMEASE PROTEIN YDCV"/>
    <property type="match status" value="1"/>
</dbReference>
<dbReference type="OrthoDB" id="9782004at2"/>
<evidence type="ECO:0000256" key="6">
    <source>
        <dbReference type="ARBA" id="ARBA00022989"/>
    </source>
</evidence>
<evidence type="ECO:0000256" key="1">
    <source>
        <dbReference type="ARBA" id="ARBA00004429"/>
    </source>
</evidence>
<accession>A0A252F3S0</accession>
<evidence type="ECO:0000256" key="7">
    <source>
        <dbReference type="ARBA" id="ARBA00023136"/>
    </source>
</evidence>
<comment type="subcellular location">
    <subcellularLocation>
        <location evidence="1">Cell inner membrane</location>
        <topology evidence="1">Multi-pass membrane protein</topology>
    </subcellularLocation>
    <subcellularLocation>
        <location evidence="8">Cell membrane</location>
        <topology evidence="8">Multi-pass membrane protein</topology>
    </subcellularLocation>
</comment>
<feature type="transmembrane region" description="Helical" evidence="8">
    <location>
        <begin position="237"/>
        <end position="256"/>
    </location>
</feature>
<name>A0A252F3S0_9FIRM</name>
<evidence type="ECO:0000256" key="2">
    <source>
        <dbReference type="ARBA" id="ARBA00022448"/>
    </source>
</evidence>
<evidence type="ECO:0000256" key="5">
    <source>
        <dbReference type="ARBA" id="ARBA00022692"/>
    </source>
</evidence>
<dbReference type="Proteomes" id="UP000194903">
    <property type="component" value="Unassembled WGS sequence"/>
</dbReference>
<feature type="transmembrane region" description="Helical" evidence="8">
    <location>
        <begin position="104"/>
        <end position="123"/>
    </location>
</feature>